<dbReference type="SUPFAM" id="SSF47413">
    <property type="entry name" value="lambda repressor-like DNA-binding domains"/>
    <property type="match status" value="1"/>
</dbReference>
<dbReference type="RefSeq" id="WP_386820448.1">
    <property type="nucleotide sequence ID" value="NZ_JBHUIT010000017.1"/>
</dbReference>
<protein>
    <submittedName>
        <fullName evidence="2">Helix-turn-helix domain-containing protein</fullName>
    </submittedName>
</protein>
<gene>
    <name evidence="2" type="ORF">ACFSSA_09330</name>
</gene>
<dbReference type="EMBL" id="JBHUIT010000017">
    <property type="protein sequence ID" value="MFD2256877.1"/>
    <property type="molecule type" value="Genomic_DNA"/>
</dbReference>
<dbReference type="Proteomes" id="UP001597375">
    <property type="component" value="Unassembled WGS sequence"/>
</dbReference>
<reference evidence="3" key="1">
    <citation type="journal article" date="2019" name="Int. J. Syst. Evol. Microbiol.">
        <title>The Global Catalogue of Microorganisms (GCM) 10K type strain sequencing project: providing services to taxonomists for standard genome sequencing and annotation.</title>
        <authorList>
            <consortium name="The Broad Institute Genomics Platform"/>
            <consortium name="The Broad Institute Genome Sequencing Center for Infectious Disease"/>
            <person name="Wu L."/>
            <person name="Ma J."/>
        </authorList>
    </citation>
    <scope>NUCLEOTIDE SEQUENCE [LARGE SCALE GENOMIC DNA]</scope>
    <source>
        <strain evidence="3">CGMCC 4.7106</strain>
    </source>
</reference>
<accession>A0ABW5D7P6</accession>
<dbReference type="CDD" id="cd00093">
    <property type="entry name" value="HTH_XRE"/>
    <property type="match status" value="1"/>
</dbReference>
<feature type="domain" description="HTH cro/C1-type" evidence="1">
    <location>
        <begin position="5"/>
        <end position="37"/>
    </location>
</feature>
<proteinExistence type="predicted"/>
<organism evidence="2 3">
    <name type="scientific">Luteolibacter algae</name>
    <dbReference type="NCBI Taxonomy" id="454151"/>
    <lineage>
        <taxon>Bacteria</taxon>
        <taxon>Pseudomonadati</taxon>
        <taxon>Verrucomicrobiota</taxon>
        <taxon>Verrucomicrobiia</taxon>
        <taxon>Verrucomicrobiales</taxon>
        <taxon>Verrucomicrobiaceae</taxon>
        <taxon>Luteolibacter</taxon>
    </lineage>
</organism>
<dbReference type="Gene3D" id="1.10.260.40">
    <property type="entry name" value="lambda repressor-like DNA-binding domains"/>
    <property type="match status" value="1"/>
</dbReference>
<sequence>MGEKIRAQRKILGVNQAELAMVSGTGVRFISDLENGKESCQLGKTLSVLRNLGLEVVLEPRR</sequence>
<dbReference type="InterPro" id="IPR001387">
    <property type="entry name" value="Cro/C1-type_HTH"/>
</dbReference>
<evidence type="ECO:0000313" key="2">
    <source>
        <dbReference type="EMBL" id="MFD2256877.1"/>
    </source>
</evidence>
<dbReference type="Pfam" id="PF01381">
    <property type="entry name" value="HTH_3"/>
    <property type="match status" value="1"/>
</dbReference>
<evidence type="ECO:0000313" key="3">
    <source>
        <dbReference type="Proteomes" id="UP001597375"/>
    </source>
</evidence>
<dbReference type="InterPro" id="IPR010982">
    <property type="entry name" value="Lambda_DNA-bd_dom_sf"/>
</dbReference>
<comment type="caution">
    <text evidence="2">The sequence shown here is derived from an EMBL/GenBank/DDBJ whole genome shotgun (WGS) entry which is preliminary data.</text>
</comment>
<dbReference type="PROSITE" id="PS50943">
    <property type="entry name" value="HTH_CROC1"/>
    <property type="match status" value="1"/>
</dbReference>
<name>A0ABW5D7P6_9BACT</name>
<keyword evidence="3" id="KW-1185">Reference proteome</keyword>
<evidence type="ECO:0000259" key="1">
    <source>
        <dbReference type="PROSITE" id="PS50943"/>
    </source>
</evidence>